<evidence type="ECO:0000256" key="5">
    <source>
        <dbReference type="SAM" id="Phobius"/>
    </source>
</evidence>
<feature type="binding site" evidence="3">
    <location>
        <position position="339"/>
    </location>
    <ligand>
        <name>ATP</name>
        <dbReference type="ChEBI" id="CHEBI:30616"/>
    </ligand>
</feature>
<proteinExistence type="predicted"/>
<dbReference type="Gene3D" id="3.30.200.20">
    <property type="entry name" value="Phosphorylase Kinase, domain 1"/>
    <property type="match status" value="1"/>
</dbReference>
<dbReference type="InterPro" id="IPR008271">
    <property type="entry name" value="Ser/Thr_kinase_AS"/>
</dbReference>
<keyword evidence="8" id="KW-1185">Reference proteome</keyword>
<dbReference type="SUPFAM" id="SSF56112">
    <property type="entry name" value="Protein kinase-like (PK-like)"/>
    <property type="match status" value="1"/>
</dbReference>
<evidence type="ECO:0000256" key="4">
    <source>
        <dbReference type="SAM" id="Coils"/>
    </source>
</evidence>
<dbReference type="OrthoDB" id="339325at2759"/>
<evidence type="ECO:0000256" key="1">
    <source>
        <dbReference type="ARBA" id="ARBA00022741"/>
    </source>
</evidence>
<dbReference type="PANTHER" id="PTHR44329">
    <property type="entry name" value="SERINE/THREONINE-PROTEIN KINASE TNNI3K-RELATED"/>
    <property type="match status" value="1"/>
</dbReference>
<dbReference type="SMART" id="SM00220">
    <property type="entry name" value="S_TKc"/>
    <property type="match status" value="1"/>
</dbReference>
<dbReference type="CDD" id="cd13999">
    <property type="entry name" value="STKc_MAP3K-like"/>
    <property type="match status" value="1"/>
</dbReference>
<dbReference type="InterPro" id="IPR017441">
    <property type="entry name" value="Protein_kinase_ATP_BS"/>
</dbReference>
<dbReference type="InterPro" id="IPR011009">
    <property type="entry name" value="Kinase-like_dom_sf"/>
</dbReference>
<dbReference type="InterPro" id="IPR051681">
    <property type="entry name" value="Ser/Thr_Kinases-Pseudokinases"/>
</dbReference>
<evidence type="ECO:0000259" key="6">
    <source>
        <dbReference type="PROSITE" id="PS50011"/>
    </source>
</evidence>
<feature type="domain" description="Protein kinase" evidence="6">
    <location>
        <begin position="312"/>
        <end position="592"/>
    </location>
</feature>
<dbReference type="PROSITE" id="PS00108">
    <property type="entry name" value="PROTEIN_KINASE_ST"/>
    <property type="match status" value="1"/>
</dbReference>
<feature type="coiled-coil region" evidence="4">
    <location>
        <begin position="233"/>
        <end position="272"/>
    </location>
</feature>
<protein>
    <recommendedName>
        <fullName evidence="6">Protein kinase domain-containing protein</fullName>
    </recommendedName>
</protein>
<sequence length="616" mass="69062">ANVTLINELNLEFEGHKKDNLDPALGLFVVLSVLLALILRIISMKTELFIRIEKVGLVFTSNIGFLLALAINFVIAFGIKGVAPKLRVMLDEELVTNSFPGFNPANVPDEPHYATSLLLELFETTPCTTNQGLSSTECNALIRPTLLFIASTGLITGLAVAHIGLRIFFTALVEIGPRCQIVWSVFQLVTMTEVVIELASAGGKLIPHKLVAQIPFYVFMMSQSFVYITQAKNTAISDRARFAREQMEAARKEALETKIKEIEGAFQELKRKTEISSEQAALIGGVCGVLDDNKNKNALRLSSYKINVDEELKFSKKLGAGAFGIVYKAEFNGEEVAVKQVIAENINEDSLERFVGEIQLMSGLHHPNIVQMLACAWEAPNLAIVLEYAKNGDLGMMLQKHHKRLTWRGRRLRWIRNICHGVNYLHQRNPPVMHRDLKLENCLVTEYNVCKLSDFGESKVVSSFEENQTIVGTPYYMAPEILTGSAYNESCDVFSFAIVLASIGVVHGNTKHVFSPELRVAKKGLSPMQKKRLGGMSICNRHAKGWRADLTWFVDEGKWPKEMKDLVERCWGEDRNARPTMKEVTEEVDKWTPTMFNEGLTKELLTNNLLTNNKER</sequence>
<reference evidence="7" key="1">
    <citation type="submission" date="2022-07" db="EMBL/GenBank/DDBJ databases">
        <title>Genome analysis of Parmales, a sister group of diatoms, reveals the evolutionary specialization of diatoms from phago-mixotrophs to photoautotrophs.</title>
        <authorList>
            <person name="Ban H."/>
            <person name="Sato S."/>
            <person name="Yoshikawa S."/>
            <person name="Kazumasa Y."/>
            <person name="Nakamura Y."/>
            <person name="Ichinomiya M."/>
            <person name="Saitoh K."/>
            <person name="Sato N."/>
            <person name="Blanc-Mathieu R."/>
            <person name="Endo H."/>
            <person name="Kuwata A."/>
            <person name="Ogata H."/>
        </authorList>
    </citation>
    <scope>NUCLEOTIDE SEQUENCE</scope>
</reference>
<evidence type="ECO:0000313" key="8">
    <source>
        <dbReference type="Proteomes" id="UP001165082"/>
    </source>
</evidence>
<feature type="transmembrane region" description="Helical" evidence="5">
    <location>
        <begin position="24"/>
        <end position="43"/>
    </location>
</feature>
<comment type="caution">
    <text evidence="7">The sequence shown here is derived from an EMBL/GenBank/DDBJ whole genome shotgun (WGS) entry which is preliminary data.</text>
</comment>
<evidence type="ECO:0000256" key="3">
    <source>
        <dbReference type="PROSITE-ProRule" id="PRU10141"/>
    </source>
</evidence>
<keyword evidence="5" id="KW-1133">Transmembrane helix</keyword>
<evidence type="ECO:0000256" key="2">
    <source>
        <dbReference type="ARBA" id="ARBA00022840"/>
    </source>
</evidence>
<keyword evidence="5" id="KW-0472">Membrane</keyword>
<gene>
    <name evidence="7" type="ORF">TrRE_jg1369</name>
</gene>
<keyword evidence="1 3" id="KW-0547">Nucleotide-binding</keyword>
<dbReference type="AlphaFoldDB" id="A0A9W6ZDR1"/>
<feature type="non-terminal residue" evidence="7">
    <location>
        <position position="1"/>
    </location>
</feature>
<dbReference type="GO" id="GO:0005524">
    <property type="term" value="F:ATP binding"/>
    <property type="evidence" value="ECO:0007669"/>
    <property type="project" value="UniProtKB-UniRule"/>
</dbReference>
<keyword evidence="5" id="KW-0812">Transmembrane</keyword>
<evidence type="ECO:0000313" key="7">
    <source>
        <dbReference type="EMBL" id="GMH49223.1"/>
    </source>
</evidence>
<name>A0A9W6ZDR1_9STRA</name>
<accession>A0A9W6ZDR1</accession>
<dbReference type="Gene3D" id="1.10.510.10">
    <property type="entry name" value="Transferase(Phosphotransferase) domain 1"/>
    <property type="match status" value="1"/>
</dbReference>
<dbReference type="PROSITE" id="PS00107">
    <property type="entry name" value="PROTEIN_KINASE_ATP"/>
    <property type="match status" value="1"/>
</dbReference>
<organism evidence="7 8">
    <name type="scientific">Triparma retinervis</name>
    <dbReference type="NCBI Taxonomy" id="2557542"/>
    <lineage>
        <taxon>Eukaryota</taxon>
        <taxon>Sar</taxon>
        <taxon>Stramenopiles</taxon>
        <taxon>Ochrophyta</taxon>
        <taxon>Bolidophyceae</taxon>
        <taxon>Parmales</taxon>
        <taxon>Triparmaceae</taxon>
        <taxon>Triparma</taxon>
    </lineage>
</organism>
<keyword evidence="4" id="KW-0175">Coiled coil</keyword>
<dbReference type="InterPro" id="IPR000719">
    <property type="entry name" value="Prot_kinase_dom"/>
</dbReference>
<dbReference type="Proteomes" id="UP001165082">
    <property type="component" value="Unassembled WGS sequence"/>
</dbReference>
<dbReference type="PROSITE" id="PS50011">
    <property type="entry name" value="PROTEIN_KINASE_DOM"/>
    <property type="match status" value="1"/>
</dbReference>
<dbReference type="GO" id="GO:0004674">
    <property type="term" value="F:protein serine/threonine kinase activity"/>
    <property type="evidence" value="ECO:0007669"/>
    <property type="project" value="TreeGrafter"/>
</dbReference>
<dbReference type="EMBL" id="BRXZ01004454">
    <property type="protein sequence ID" value="GMH49223.1"/>
    <property type="molecule type" value="Genomic_DNA"/>
</dbReference>
<dbReference type="Pfam" id="PF00069">
    <property type="entry name" value="Pkinase"/>
    <property type="match status" value="1"/>
</dbReference>
<feature type="transmembrane region" description="Helical" evidence="5">
    <location>
        <begin position="55"/>
        <end position="79"/>
    </location>
</feature>
<keyword evidence="2 3" id="KW-0067">ATP-binding</keyword>